<sequence>MTKDTRIDIDSDLAGLAGDAWFAQLEEVSEDLGYFERLEKHAAAFIDAGTKLLVTFENADTIQTQDPDAEPFGFHFVRQEGWSHLGIYSQSPSWYREERVYRYFDRLIDDGFFEDFDDVLFYGADSGAYAATAYSVAAPGCRVLALRPQATLDPRIAGFDHRYRDQRIKDFSSRYGYGPDMIDATERAYIAFDPHQLMDAVHAALYTKPNMTALRCHGLGPRLSRALEGLEILDVMVHDAMNGSLTAPSFGKLLRARRTYAPYLRNLFNQTMKRDRMDLAVNVCAHAMRVGHTRFFAEQFDALTAQGYHPYRPVKVKAAE</sequence>
<keyword evidence="2" id="KW-1185">Reference proteome</keyword>
<organism evidence="1 2">
    <name type="scientific">Yoonia ponticola</name>
    <dbReference type="NCBI Taxonomy" id="1524255"/>
    <lineage>
        <taxon>Bacteria</taxon>
        <taxon>Pseudomonadati</taxon>
        <taxon>Pseudomonadota</taxon>
        <taxon>Alphaproteobacteria</taxon>
        <taxon>Rhodobacterales</taxon>
        <taxon>Paracoccaceae</taxon>
        <taxon>Yoonia</taxon>
    </lineage>
</organism>
<gene>
    <name evidence="1" type="ORF">FHS72_001397</name>
</gene>
<reference evidence="1 2" key="1">
    <citation type="submission" date="2020-08" db="EMBL/GenBank/DDBJ databases">
        <title>Genomic Encyclopedia of Type Strains, Phase IV (KMG-IV): sequencing the most valuable type-strain genomes for metagenomic binning, comparative biology and taxonomic classification.</title>
        <authorList>
            <person name="Goeker M."/>
        </authorList>
    </citation>
    <scope>NUCLEOTIDE SEQUENCE [LARGE SCALE GENOMIC DNA]</scope>
    <source>
        <strain evidence="1 2">DSM 101064</strain>
    </source>
</reference>
<proteinExistence type="predicted"/>
<comment type="caution">
    <text evidence="1">The sequence shown here is derived from an EMBL/GenBank/DDBJ whole genome shotgun (WGS) entry which is preliminary data.</text>
</comment>
<evidence type="ECO:0000313" key="1">
    <source>
        <dbReference type="EMBL" id="MBB5721785.1"/>
    </source>
</evidence>
<protein>
    <recommendedName>
        <fullName evidence="3">Phosphoadenosine phosphosulfate reductase</fullName>
    </recommendedName>
</protein>
<dbReference type="RefSeq" id="WP_183527448.1">
    <property type="nucleotide sequence ID" value="NZ_JACIJM010000003.1"/>
</dbReference>
<evidence type="ECO:0008006" key="3">
    <source>
        <dbReference type="Google" id="ProtNLM"/>
    </source>
</evidence>
<dbReference type="AlphaFoldDB" id="A0A7W9BJS6"/>
<dbReference type="EMBL" id="JACIJM010000003">
    <property type="protein sequence ID" value="MBB5721785.1"/>
    <property type="molecule type" value="Genomic_DNA"/>
</dbReference>
<evidence type="ECO:0000313" key="2">
    <source>
        <dbReference type="Proteomes" id="UP000535415"/>
    </source>
</evidence>
<name>A0A7W9BJS6_9RHOB</name>
<dbReference type="Proteomes" id="UP000535415">
    <property type="component" value="Unassembled WGS sequence"/>
</dbReference>
<accession>A0A7W9BJS6</accession>